<sequence>RSRRSVNLFADVINLDRILLLFNMLLLRQNGLWFGLILLLSIVLVDAEYDNTPQPSEEDNSSSEATIEDSNESRRKRSLEATSVDNNNKVGDGKLMPRAGIPGLPDPMTILKVAEILQALGEKVVPILVEGNSVANLVAERLDKDYAFLKDLKKEIDALTY</sequence>
<feature type="compositionally biased region" description="Acidic residues" evidence="1">
    <location>
        <begin position="56"/>
        <end position="70"/>
    </location>
</feature>
<keyword evidence="2" id="KW-0808">Transferase</keyword>
<dbReference type="EMBL" id="GBXI01011292">
    <property type="protein sequence ID" value="JAD03000.1"/>
    <property type="molecule type" value="Transcribed_RNA"/>
</dbReference>
<dbReference type="GO" id="GO:0016301">
    <property type="term" value="F:kinase activity"/>
    <property type="evidence" value="ECO:0007669"/>
    <property type="project" value="UniProtKB-KW"/>
</dbReference>
<accession>A0A0A1WWU5</accession>
<feature type="non-terminal residue" evidence="2">
    <location>
        <position position="1"/>
    </location>
</feature>
<dbReference type="AlphaFoldDB" id="A0A0A1WWU5"/>
<reference evidence="2" key="2">
    <citation type="journal article" date="2015" name="Gigascience">
        <title>Reconstructing a comprehensive transcriptome assembly of a white-pupal translocated strain of the pest fruit fly Bactrocera cucurbitae.</title>
        <authorList>
            <person name="Sim S.B."/>
            <person name="Calla B."/>
            <person name="Hall B."/>
            <person name="DeRego T."/>
            <person name="Geib S.M."/>
        </authorList>
    </citation>
    <scope>NUCLEOTIDE SEQUENCE</scope>
</reference>
<proteinExistence type="predicted"/>
<gene>
    <name evidence="2" type="primary">mapkbp1_0</name>
    <name evidence="2" type="ORF">g.2912</name>
</gene>
<feature type="compositionally biased region" description="Polar residues" evidence="1">
    <location>
        <begin position="80"/>
        <end position="89"/>
    </location>
</feature>
<evidence type="ECO:0000256" key="1">
    <source>
        <dbReference type="SAM" id="MobiDB-lite"/>
    </source>
</evidence>
<reference evidence="2" key="1">
    <citation type="submission" date="2014-11" db="EMBL/GenBank/DDBJ databases">
        <authorList>
            <person name="Geib S."/>
        </authorList>
    </citation>
    <scope>NUCLEOTIDE SEQUENCE</scope>
</reference>
<feature type="region of interest" description="Disordered" evidence="1">
    <location>
        <begin position="51"/>
        <end position="98"/>
    </location>
</feature>
<evidence type="ECO:0000313" key="2">
    <source>
        <dbReference type="EMBL" id="JAD03000.1"/>
    </source>
</evidence>
<keyword evidence="2" id="KW-0418">Kinase</keyword>
<name>A0A0A1WWU5_ZEUCU</name>
<organism evidence="2">
    <name type="scientific">Zeugodacus cucurbitae</name>
    <name type="common">Melon fruit fly</name>
    <name type="synonym">Bactrocera cucurbitae</name>
    <dbReference type="NCBI Taxonomy" id="28588"/>
    <lineage>
        <taxon>Eukaryota</taxon>
        <taxon>Metazoa</taxon>
        <taxon>Ecdysozoa</taxon>
        <taxon>Arthropoda</taxon>
        <taxon>Hexapoda</taxon>
        <taxon>Insecta</taxon>
        <taxon>Pterygota</taxon>
        <taxon>Neoptera</taxon>
        <taxon>Endopterygota</taxon>
        <taxon>Diptera</taxon>
        <taxon>Brachycera</taxon>
        <taxon>Muscomorpha</taxon>
        <taxon>Tephritoidea</taxon>
        <taxon>Tephritidae</taxon>
        <taxon>Zeugodacus</taxon>
        <taxon>Zeugodacus</taxon>
    </lineage>
</organism>
<protein>
    <submittedName>
        <fullName evidence="2">Mitogen-activated protein kinase-binding protein 1</fullName>
    </submittedName>
</protein>